<evidence type="ECO:0000256" key="1">
    <source>
        <dbReference type="ARBA" id="ARBA00022448"/>
    </source>
</evidence>
<dbReference type="CDD" id="cd02947">
    <property type="entry name" value="TRX_family"/>
    <property type="match status" value="1"/>
</dbReference>
<dbReference type="PROSITE" id="PS00194">
    <property type="entry name" value="THIOREDOXIN_1"/>
    <property type="match status" value="1"/>
</dbReference>
<organism evidence="6">
    <name type="scientific">hydrothermal vent metagenome</name>
    <dbReference type="NCBI Taxonomy" id="652676"/>
    <lineage>
        <taxon>unclassified sequences</taxon>
        <taxon>metagenomes</taxon>
        <taxon>ecological metagenomes</taxon>
    </lineage>
</organism>
<dbReference type="NCBIfam" id="TIGR01068">
    <property type="entry name" value="thioredoxin"/>
    <property type="match status" value="1"/>
</dbReference>
<dbReference type="GO" id="GO:0015035">
    <property type="term" value="F:protein-disulfide reductase activity"/>
    <property type="evidence" value="ECO:0007669"/>
    <property type="project" value="InterPro"/>
</dbReference>
<dbReference type="PANTHER" id="PTHR45663">
    <property type="entry name" value="GEO12009P1"/>
    <property type="match status" value="1"/>
</dbReference>
<feature type="domain" description="Thioredoxin" evidence="5">
    <location>
        <begin position="22"/>
        <end position="132"/>
    </location>
</feature>
<evidence type="ECO:0000313" key="6">
    <source>
        <dbReference type="EMBL" id="VAW77213.1"/>
    </source>
</evidence>
<dbReference type="Pfam" id="PF00085">
    <property type="entry name" value="Thioredoxin"/>
    <property type="match status" value="1"/>
</dbReference>
<keyword evidence="3" id="KW-1015">Disulfide bond</keyword>
<keyword evidence="2" id="KW-0249">Electron transport</keyword>
<proteinExistence type="predicted"/>
<dbReference type="PRINTS" id="PR00421">
    <property type="entry name" value="THIOREDOXIN"/>
</dbReference>
<sequence length="149" mass="16370">MGSEVLLAGVSCYTADYDNFLPSTGIFMAAIELNTDNFQETIENNDIVLIDFWASWCGPCQSFGPVFEAAADKNPEMAFAKVNTEDQTELAANFQVRSIPMLAVFKEQVMVYSQAGALPASSLDQLIEQVKGLDMDKVRADIAEQKKQS</sequence>
<evidence type="ECO:0000256" key="3">
    <source>
        <dbReference type="ARBA" id="ARBA00023157"/>
    </source>
</evidence>
<dbReference type="InterPro" id="IPR013766">
    <property type="entry name" value="Thioredoxin_domain"/>
</dbReference>
<dbReference type="AlphaFoldDB" id="A0A3B0YM51"/>
<reference evidence="6" key="1">
    <citation type="submission" date="2018-06" db="EMBL/GenBank/DDBJ databases">
        <authorList>
            <person name="Zhirakovskaya E."/>
        </authorList>
    </citation>
    <scope>NUCLEOTIDE SEQUENCE</scope>
</reference>
<dbReference type="InterPro" id="IPR017937">
    <property type="entry name" value="Thioredoxin_CS"/>
</dbReference>
<protein>
    <submittedName>
        <fullName evidence="6">Thioredoxin</fullName>
    </submittedName>
</protein>
<name>A0A3B0YM51_9ZZZZ</name>
<evidence type="ECO:0000256" key="2">
    <source>
        <dbReference type="ARBA" id="ARBA00022982"/>
    </source>
</evidence>
<keyword evidence="4" id="KW-0676">Redox-active center</keyword>
<dbReference type="SUPFAM" id="SSF52833">
    <property type="entry name" value="Thioredoxin-like"/>
    <property type="match status" value="1"/>
</dbReference>
<dbReference type="InterPro" id="IPR036249">
    <property type="entry name" value="Thioredoxin-like_sf"/>
</dbReference>
<evidence type="ECO:0000256" key="4">
    <source>
        <dbReference type="ARBA" id="ARBA00023284"/>
    </source>
</evidence>
<dbReference type="PROSITE" id="PS51352">
    <property type="entry name" value="THIOREDOXIN_2"/>
    <property type="match status" value="1"/>
</dbReference>
<dbReference type="EMBL" id="UOFK01000113">
    <property type="protein sequence ID" value="VAW77213.1"/>
    <property type="molecule type" value="Genomic_DNA"/>
</dbReference>
<dbReference type="GO" id="GO:0005829">
    <property type="term" value="C:cytosol"/>
    <property type="evidence" value="ECO:0007669"/>
    <property type="project" value="TreeGrafter"/>
</dbReference>
<dbReference type="PANTHER" id="PTHR45663:SF40">
    <property type="entry name" value="THIOREDOXIN 2"/>
    <property type="match status" value="1"/>
</dbReference>
<dbReference type="InterPro" id="IPR005746">
    <property type="entry name" value="Thioredoxin"/>
</dbReference>
<dbReference type="Gene3D" id="3.40.30.10">
    <property type="entry name" value="Glutaredoxin"/>
    <property type="match status" value="1"/>
</dbReference>
<keyword evidence="1" id="KW-0813">Transport</keyword>
<gene>
    <name evidence="6" type="ORF">MNBD_GAMMA13-666</name>
</gene>
<accession>A0A3B0YM51</accession>
<evidence type="ECO:0000259" key="5">
    <source>
        <dbReference type="PROSITE" id="PS51352"/>
    </source>
</evidence>